<feature type="region of interest" description="Disordered" evidence="1">
    <location>
        <begin position="1"/>
        <end position="50"/>
    </location>
</feature>
<keyword evidence="3" id="KW-1185">Reference proteome</keyword>
<reference evidence="2 3" key="1">
    <citation type="submission" date="2017-12" db="EMBL/GenBank/DDBJ databases">
        <title>Sequencing, de novo assembly and annotation of complete genome of a new Thraustochytrid species, strain FCC1311.</title>
        <authorList>
            <person name="Sedici K."/>
            <person name="Godart F."/>
            <person name="Aiese Cigliano R."/>
            <person name="Sanseverino W."/>
            <person name="Barakat M."/>
            <person name="Ortet P."/>
            <person name="Marechal E."/>
            <person name="Cagnac O."/>
            <person name="Amato A."/>
        </authorList>
    </citation>
    <scope>NUCLEOTIDE SEQUENCE [LARGE SCALE GENOMIC DNA]</scope>
</reference>
<dbReference type="AlphaFoldDB" id="A0A2R5GXV5"/>
<accession>A0A2R5GXV5</accession>
<sequence length="393" mass="41063">MLERADHAGVWGLGETDDIDDTGCDDDDDDENDDNDGNESTQEPEATAEEIEASAKIDAQLRADRVKQIKEECAVVILGPNSDASNAARWQLTAQVGTALGVKLDAESEDTPQGSAGDAVVTGTLGDGSVVTVTSFPTSKKKKASRIRMSVADPSVLIFVVEAETNTTTSTPGDAAATLVSTKALEKSLSHLLFTAASIGDLKQTAVCLVVANCAELKSSLRQMDFASNEEFCAAVGTNLPETAAAKTPEDFLLSLSGELEKAALSFDPTEVRTVFVEESLAGAGDGKRSGGVSDGGSHRQTTSLTQQILGLLSDIQGARVAEAEAMDMESEVMNVVPRRAVDEVVASTSVSTSSLWNSSLVKLAALGAVSAVLVVVAMQALDRADDRDSSRY</sequence>
<protein>
    <submittedName>
        <fullName evidence="2">Uncharacterized protein</fullName>
    </submittedName>
</protein>
<comment type="caution">
    <text evidence="2">The sequence shown here is derived from an EMBL/GenBank/DDBJ whole genome shotgun (WGS) entry which is preliminary data.</text>
</comment>
<gene>
    <name evidence="2" type="ORF">FCC1311_097662</name>
</gene>
<feature type="compositionally biased region" description="Acidic residues" evidence="1">
    <location>
        <begin position="15"/>
        <end position="37"/>
    </location>
</feature>
<name>A0A2R5GXV5_9STRA</name>
<proteinExistence type="predicted"/>
<organism evidence="2 3">
    <name type="scientific">Hondaea fermentalgiana</name>
    <dbReference type="NCBI Taxonomy" id="2315210"/>
    <lineage>
        <taxon>Eukaryota</taxon>
        <taxon>Sar</taxon>
        <taxon>Stramenopiles</taxon>
        <taxon>Bigyra</taxon>
        <taxon>Labyrinthulomycetes</taxon>
        <taxon>Thraustochytrida</taxon>
        <taxon>Thraustochytriidae</taxon>
        <taxon>Hondaea</taxon>
    </lineage>
</organism>
<dbReference type="Proteomes" id="UP000241890">
    <property type="component" value="Unassembled WGS sequence"/>
</dbReference>
<evidence type="ECO:0000313" key="3">
    <source>
        <dbReference type="Proteomes" id="UP000241890"/>
    </source>
</evidence>
<dbReference type="EMBL" id="BEYU01000161">
    <property type="protein sequence ID" value="GBG33543.1"/>
    <property type="molecule type" value="Genomic_DNA"/>
</dbReference>
<dbReference type="InParanoid" id="A0A2R5GXV5"/>
<evidence type="ECO:0000256" key="1">
    <source>
        <dbReference type="SAM" id="MobiDB-lite"/>
    </source>
</evidence>
<evidence type="ECO:0000313" key="2">
    <source>
        <dbReference type="EMBL" id="GBG33543.1"/>
    </source>
</evidence>